<dbReference type="eggNOG" id="COG3668">
    <property type="taxonomic scope" value="Bacteria"/>
</dbReference>
<protein>
    <recommendedName>
        <fullName evidence="3">Type II toxin-antitoxin system RelE/ParE family toxin</fullName>
    </recommendedName>
</protein>
<name>F5XH88_MICPN</name>
<dbReference type="Proteomes" id="UP000007947">
    <property type="component" value="Chromosome"/>
</dbReference>
<dbReference type="InterPro" id="IPR035093">
    <property type="entry name" value="RelE/ParE_toxin_dom_sf"/>
</dbReference>
<proteinExistence type="predicted"/>
<dbReference type="Gene3D" id="3.30.2310.20">
    <property type="entry name" value="RelE-like"/>
    <property type="match status" value="1"/>
</dbReference>
<dbReference type="STRING" id="1032480.MLP_50820"/>
<keyword evidence="2" id="KW-1185">Reference proteome</keyword>
<dbReference type="RefSeq" id="WP_013865910.1">
    <property type="nucleotide sequence ID" value="NC_015635.1"/>
</dbReference>
<reference evidence="1 2" key="1">
    <citation type="submission" date="2011-05" db="EMBL/GenBank/DDBJ databases">
        <title>Whole genome sequence of Microlunatus phosphovorus NM-1.</title>
        <authorList>
            <person name="Hosoyama A."/>
            <person name="Sasaki K."/>
            <person name="Harada T."/>
            <person name="Igarashi R."/>
            <person name="Kawakoshi A."/>
            <person name="Sasagawa M."/>
            <person name="Fukada J."/>
            <person name="Nakamura S."/>
            <person name="Katano Y."/>
            <person name="Hanada S."/>
            <person name="Kamagata Y."/>
            <person name="Nakamura N."/>
            <person name="Yamazaki S."/>
            <person name="Fujita N."/>
        </authorList>
    </citation>
    <scope>NUCLEOTIDE SEQUENCE [LARGE SCALE GENOMIC DNA]</scope>
    <source>
        <strain evidence="2">ATCC 700054 / DSM 10555 / JCM 9379 / NBRC 101784 / NCIMB 13414 / VKM Ac-1990 / NM-1</strain>
    </source>
</reference>
<evidence type="ECO:0000313" key="2">
    <source>
        <dbReference type="Proteomes" id="UP000007947"/>
    </source>
</evidence>
<dbReference type="EMBL" id="AP012204">
    <property type="protein sequence ID" value="BAK38096.1"/>
    <property type="molecule type" value="Genomic_DNA"/>
</dbReference>
<dbReference type="HOGENOM" id="CLU_147162_7_0_11"/>
<gene>
    <name evidence="1" type="ordered locus">MLP_50820</name>
</gene>
<sequence length="105" mass="12121">MSLAFEFHPEADAEFDADVFWYEDREPGLGRRFRMQVGAAVDAVVQDPEAWAVWPGWDREPVVRSKGVHSFSYRVVYFAQDDVLTIVAVANTKRRPGYWRDRVGV</sequence>
<organism evidence="1 2">
    <name type="scientific">Microlunatus phosphovorus (strain ATCC 700054 / DSM 10555 / JCM 9379 / NBRC 101784 / NCIMB 13414 / VKM Ac-1990 / NM-1)</name>
    <dbReference type="NCBI Taxonomy" id="1032480"/>
    <lineage>
        <taxon>Bacteria</taxon>
        <taxon>Bacillati</taxon>
        <taxon>Actinomycetota</taxon>
        <taxon>Actinomycetes</taxon>
        <taxon>Propionibacteriales</taxon>
        <taxon>Propionibacteriaceae</taxon>
        <taxon>Microlunatus</taxon>
    </lineage>
</organism>
<dbReference type="KEGG" id="mph:MLP_50820"/>
<evidence type="ECO:0000313" key="1">
    <source>
        <dbReference type="EMBL" id="BAK38096.1"/>
    </source>
</evidence>
<accession>F5XH88</accession>
<dbReference type="OrthoDB" id="278204at2"/>
<evidence type="ECO:0008006" key="3">
    <source>
        <dbReference type="Google" id="ProtNLM"/>
    </source>
</evidence>
<dbReference type="AlphaFoldDB" id="F5XH88"/>